<dbReference type="EMBL" id="MDYN01000017">
    <property type="protein sequence ID" value="OQD83269.1"/>
    <property type="molecule type" value="Genomic_DNA"/>
</dbReference>
<feature type="domain" description="Peptidase A1" evidence="10">
    <location>
        <begin position="36"/>
        <end position="392"/>
    </location>
</feature>
<dbReference type="SUPFAM" id="SSF50630">
    <property type="entry name" value="Acid proteases"/>
    <property type="match status" value="1"/>
</dbReference>
<dbReference type="PROSITE" id="PS51767">
    <property type="entry name" value="PEPTIDASE_A1"/>
    <property type="match status" value="1"/>
</dbReference>
<dbReference type="Gene3D" id="2.40.70.10">
    <property type="entry name" value="Acid Proteases"/>
    <property type="match status" value="2"/>
</dbReference>
<comment type="similarity">
    <text evidence="3 9">Belongs to the peptidase A1 family.</text>
</comment>
<dbReference type="Proteomes" id="UP000191672">
    <property type="component" value="Unassembled WGS sequence"/>
</dbReference>
<evidence type="ECO:0000313" key="12">
    <source>
        <dbReference type="Proteomes" id="UP000191672"/>
    </source>
</evidence>
<dbReference type="STRING" id="416450.A0A1V6Q215"/>
<dbReference type="InterPro" id="IPR033121">
    <property type="entry name" value="PEPTIDASE_A1"/>
</dbReference>
<dbReference type="PANTHER" id="PTHR47966:SF47">
    <property type="entry name" value="ENDOPEPTIDASE, PUTATIVE (AFU_ORTHOLOGUE AFUA_3G01220)-RELATED"/>
    <property type="match status" value="1"/>
</dbReference>
<keyword evidence="12" id="KW-1185">Reference proteome</keyword>
<dbReference type="PANTHER" id="PTHR47966">
    <property type="entry name" value="BETA-SITE APP-CLEAVING ENZYME, ISOFORM A-RELATED"/>
    <property type="match status" value="1"/>
</dbReference>
<dbReference type="OrthoDB" id="15189at2759"/>
<dbReference type="InterPro" id="IPR001969">
    <property type="entry name" value="Aspartic_peptidase_AS"/>
</dbReference>
<dbReference type="GO" id="GO:0006508">
    <property type="term" value="P:proteolysis"/>
    <property type="evidence" value="ECO:0007669"/>
    <property type="project" value="UniProtKB-KW"/>
</dbReference>
<keyword evidence="9" id="KW-0645">Protease</keyword>
<dbReference type="InterPro" id="IPR034164">
    <property type="entry name" value="Pepsin-like_dom"/>
</dbReference>
<evidence type="ECO:0000256" key="6">
    <source>
        <dbReference type="ARBA" id="ARBA00022750"/>
    </source>
</evidence>
<comment type="function">
    <text evidence="2">Secreted aspartic endopeptidase that allows assimilation of proteinaceous substrates. The scissile peptide bond is attacked by a nucleophilic water molecule activated by two aspartic residues in the active site. Shows a broad primary substrate specificity. Favors hydrophobic residues at the P1 and P1' positions, but can also activate trypsinogen and hydrolyze the B chain of insulin between positions 'Gly-20' and 'Glu-21'.</text>
</comment>
<comment type="caution">
    <text evidence="11">The sequence shown here is derived from an EMBL/GenBank/DDBJ whole genome shotgun (WGS) entry which is preliminary data.</text>
</comment>
<evidence type="ECO:0000256" key="9">
    <source>
        <dbReference type="RuleBase" id="RU000454"/>
    </source>
</evidence>
<sequence length="442" mass="47767">MRLVHSLSAFQMAVTRVNALSSTTLPLISTEFGTVFDAPVTIGNQTFQLLVDTGSSDTYVMKSGFTCINATDNLETPQENCFYSNKTYQKSNTYKRIPNQIFGVKYGAGLASGIMALEDVSIGNISTKGQRIAIADHSNPMGDEVNSGLLGLAYPSLTSAHPANNTDNTTFWFNRLLYNPLFNTMHQQGLIEPYFSLALARSPQNKSTAFGGYLTLGGLPPVNHSPEFTIVPVEITETLPLNYTSGKRVRSYWTTTIHEVKFGPSLNNLTTKSTSFQSFIDSGNYLTFLPSAVVDPINALFDPPAKYSPEHEAYIVDCTAKVPEFGLKIGNQTFFHDGSDLIFRPAAGVCMSSLVSSESVAIGDVTLSILGVSFLKNVVAVFDFGRDEMRFAKILGGSENFTESSGVGKGDSAFSVGVRPVPSSSNLAIWGLLFVSAISYGL</sequence>
<evidence type="ECO:0000256" key="2">
    <source>
        <dbReference type="ARBA" id="ARBA00002983"/>
    </source>
</evidence>
<gene>
    <name evidence="11" type="ORF">PENANT_c017G05812</name>
</gene>
<organism evidence="11 12">
    <name type="scientific">Penicillium antarcticum</name>
    <dbReference type="NCBI Taxonomy" id="416450"/>
    <lineage>
        <taxon>Eukaryota</taxon>
        <taxon>Fungi</taxon>
        <taxon>Dikarya</taxon>
        <taxon>Ascomycota</taxon>
        <taxon>Pezizomycotina</taxon>
        <taxon>Eurotiomycetes</taxon>
        <taxon>Eurotiomycetidae</taxon>
        <taxon>Eurotiales</taxon>
        <taxon>Aspergillaceae</taxon>
        <taxon>Penicillium</taxon>
    </lineage>
</organism>
<dbReference type="EC" id="3.4.23.20" evidence="5"/>
<evidence type="ECO:0000256" key="5">
    <source>
        <dbReference type="ARBA" id="ARBA00013206"/>
    </source>
</evidence>
<dbReference type="InterPro" id="IPR001461">
    <property type="entry name" value="Aspartic_peptidase_A1"/>
</dbReference>
<dbReference type="GO" id="GO:0004190">
    <property type="term" value="F:aspartic-type endopeptidase activity"/>
    <property type="evidence" value="ECO:0007669"/>
    <property type="project" value="UniProtKB-KW"/>
</dbReference>
<dbReference type="CDD" id="cd05471">
    <property type="entry name" value="pepsin_like"/>
    <property type="match status" value="1"/>
</dbReference>
<name>A0A1V6Q215_9EURO</name>
<evidence type="ECO:0000256" key="1">
    <source>
        <dbReference type="ARBA" id="ARBA00000043"/>
    </source>
</evidence>
<evidence type="ECO:0000259" key="10">
    <source>
        <dbReference type="PROSITE" id="PS51767"/>
    </source>
</evidence>
<evidence type="ECO:0000256" key="3">
    <source>
        <dbReference type="ARBA" id="ARBA00007447"/>
    </source>
</evidence>
<evidence type="ECO:0000256" key="4">
    <source>
        <dbReference type="ARBA" id="ARBA00011245"/>
    </source>
</evidence>
<comment type="subunit">
    <text evidence="4">Monomer.</text>
</comment>
<evidence type="ECO:0000256" key="8">
    <source>
        <dbReference type="PIRSR" id="PIRSR601461-1"/>
    </source>
</evidence>
<dbReference type="AlphaFoldDB" id="A0A1V6Q215"/>
<evidence type="ECO:0000313" key="11">
    <source>
        <dbReference type="EMBL" id="OQD83269.1"/>
    </source>
</evidence>
<dbReference type="Pfam" id="PF00026">
    <property type="entry name" value="Asp"/>
    <property type="match status" value="1"/>
</dbReference>
<comment type="catalytic activity">
    <reaction evidence="1">
        <text>Hydrolysis of proteins with broad specificity similar to that of pepsin A, preferring hydrophobic residues at P1 and P1', but also cleaving 20-Gly-|-Glu-21 in the B chain of insulin. Clots milk, and activates trypsinogen.</text>
        <dbReference type="EC" id="3.4.23.20"/>
    </reaction>
</comment>
<feature type="active site" evidence="8">
    <location>
        <position position="281"/>
    </location>
</feature>
<reference evidence="12" key="1">
    <citation type="journal article" date="2017" name="Nat. Microbiol.">
        <title>Global analysis of biosynthetic gene clusters reveals vast potential of secondary metabolite production in Penicillium species.</title>
        <authorList>
            <person name="Nielsen J.C."/>
            <person name="Grijseels S."/>
            <person name="Prigent S."/>
            <person name="Ji B."/>
            <person name="Dainat J."/>
            <person name="Nielsen K.F."/>
            <person name="Frisvad J.C."/>
            <person name="Workman M."/>
            <person name="Nielsen J."/>
        </authorList>
    </citation>
    <scope>NUCLEOTIDE SEQUENCE [LARGE SCALE GENOMIC DNA]</scope>
    <source>
        <strain evidence="12">IBT 31811</strain>
    </source>
</reference>
<proteinExistence type="inferred from homology"/>
<keyword evidence="7 9" id="KW-0378">Hydrolase</keyword>
<evidence type="ECO:0000256" key="7">
    <source>
        <dbReference type="ARBA" id="ARBA00022801"/>
    </source>
</evidence>
<protein>
    <recommendedName>
        <fullName evidence="5">penicillopepsin</fullName>
        <ecNumber evidence="5">3.4.23.20</ecNumber>
    </recommendedName>
</protein>
<accession>A0A1V6Q215</accession>
<dbReference type="GO" id="GO:0000324">
    <property type="term" value="C:fungal-type vacuole"/>
    <property type="evidence" value="ECO:0007669"/>
    <property type="project" value="TreeGrafter"/>
</dbReference>
<dbReference type="PROSITE" id="PS00141">
    <property type="entry name" value="ASP_PROTEASE"/>
    <property type="match status" value="1"/>
</dbReference>
<dbReference type="PRINTS" id="PR00792">
    <property type="entry name" value="PEPSIN"/>
</dbReference>
<dbReference type="InterPro" id="IPR021109">
    <property type="entry name" value="Peptidase_aspartic_dom_sf"/>
</dbReference>
<keyword evidence="6 9" id="KW-0064">Aspartyl protease</keyword>
<feature type="active site" evidence="8">
    <location>
        <position position="52"/>
    </location>
</feature>